<dbReference type="AlphaFoldDB" id="A0AAD5MEJ5"/>
<evidence type="ECO:0000313" key="2">
    <source>
        <dbReference type="Proteomes" id="UP001196413"/>
    </source>
</evidence>
<reference evidence="1" key="1">
    <citation type="submission" date="2021-06" db="EMBL/GenBank/DDBJ databases">
        <title>Parelaphostrongylus tenuis whole genome reference sequence.</title>
        <authorList>
            <person name="Garwood T.J."/>
            <person name="Larsen P.A."/>
            <person name="Fountain-Jones N.M."/>
            <person name="Garbe J.R."/>
            <person name="Macchietto M.G."/>
            <person name="Kania S.A."/>
            <person name="Gerhold R.W."/>
            <person name="Richards J.E."/>
            <person name="Wolf T.M."/>
        </authorList>
    </citation>
    <scope>NUCLEOTIDE SEQUENCE</scope>
    <source>
        <strain evidence="1">MNPRO001-30</strain>
        <tissue evidence="1">Meninges</tissue>
    </source>
</reference>
<proteinExistence type="predicted"/>
<organism evidence="1 2">
    <name type="scientific">Parelaphostrongylus tenuis</name>
    <name type="common">Meningeal worm</name>
    <dbReference type="NCBI Taxonomy" id="148309"/>
    <lineage>
        <taxon>Eukaryota</taxon>
        <taxon>Metazoa</taxon>
        <taxon>Ecdysozoa</taxon>
        <taxon>Nematoda</taxon>
        <taxon>Chromadorea</taxon>
        <taxon>Rhabditida</taxon>
        <taxon>Rhabditina</taxon>
        <taxon>Rhabditomorpha</taxon>
        <taxon>Strongyloidea</taxon>
        <taxon>Metastrongylidae</taxon>
        <taxon>Parelaphostrongylus</taxon>
    </lineage>
</organism>
<dbReference type="EMBL" id="JAHQIW010002454">
    <property type="protein sequence ID" value="KAJ1355343.1"/>
    <property type="molecule type" value="Genomic_DNA"/>
</dbReference>
<gene>
    <name evidence="1" type="ORF">KIN20_012719</name>
</gene>
<name>A0AAD5MEJ5_PARTN</name>
<evidence type="ECO:0000313" key="1">
    <source>
        <dbReference type="EMBL" id="KAJ1355343.1"/>
    </source>
</evidence>
<protein>
    <submittedName>
        <fullName evidence="1">Uncharacterized protein</fullName>
    </submittedName>
</protein>
<dbReference type="Proteomes" id="UP001196413">
    <property type="component" value="Unassembled WGS sequence"/>
</dbReference>
<comment type="caution">
    <text evidence="1">The sequence shown here is derived from an EMBL/GenBank/DDBJ whole genome shotgun (WGS) entry which is preliminary data.</text>
</comment>
<sequence length="154" mass="17323">MTYQIDVCGDRRPFVTSGLSAFIALRKMFDDQIDSSSMFLMGPPGSTTEVIFQSITRNLAYDGCVLAGVEIKTLADQRRTGYRRFECGGGNTDKCRWAFSMVIWYDGQLWNSLYQYSGVPKTDEMLGASREQNYVTCLVLICGSIERDVCVDDD</sequence>
<accession>A0AAD5MEJ5</accession>
<keyword evidence="2" id="KW-1185">Reference proteome</keyword>